<dbReference type="AlphaFoldDB" id="A0A830GKC9"/>
<feature type="coiled-coil region" evidence="1">
    <location>
        <begin position="352"/>
        <end position="507"/>
    </location>
</feature>
<dbReference type="PANTHER" id="PTHR45615">
    <property type="entry name" value="MYOSIN HEAVY CHAIN, NON-MUSCLE"/>
    <property type="match status" value="1"/>
</dbReference>
<evidence type="ECO:0000313" key="5">
    <source>
        <dbReference type="Proteomes" id="UP000605784"/>
    </source>
</evidence>
<evidence type="ECO:0000313" key="4">
    <source>
        <dbReference type="EMBL" id="GGN94683.1"/>
    </source>
</evidence>
<dbReference type="Gene3D" id="3.40.50.300">
    <property type="entry name" value="P-loop containing nucleotide triphosphate hydrolases"/>
    <property type="match status" value="2"/>
</dbReference>
<dbReference type="InterPro" id="IPR038729">
    <property type="entry name" value="Rad50/SbcC_AAA"/>
</dbReference>
<reference evidence="4" key="1">
    <citation type="journal article" date="2014" name="Int. J. Syst. Evol. Microbiol.">
        <title>Complete genome sequence of Corynebacterium casei LMG S-19264T (=DSM 44701T), isolated from a smear-ripened cheese.</title>
        <authorList>
            <consortium name="US DOE Joint Genome Institute (JGI-PGF)"/>
            <person name="Walter F."/>
            <person name="Albersmeier A."/>
            <person name="Kalinowski J."/>
            <person name="Ruckert C."/>
        </authorList>
    </citation>
    <scope>NUCLEOTIDE SEQUENCE</scope>
    <source>
        <strain evidence="4">JCM 17820</strain>
    </source>
</reference>
<dbReference type="Pfam" id="PF13476">
    <property type="entry name" value="AAA_23"/>
    <property type="match status" value="1"/>
</dbReference>
<accession>A0A830GKC9</accession>
<dbReference type="NCBIfam" id="NF045487">
    <property type="entry name" value="ASRP"/>
    <property type="match status" value="1"/>
</dbReference>
<comment type="caution">
    <text evidence="4">The sequence shown here is derived from an EMBL/GenBank/DDBJ whole genome shotgun (WGS) entry which is preliminary data.</text>
</comment>
<keyword evidence="1" id="KW-0175">Coiled coil</keyword>
<dbReference type="SUPFAM" id="SSF52540">
    <property type="entry name" value="P-loop containing nucleoside triphosphate hydrolases"/>
    <property type="match status" value="1"/>
</dbReference>
<feature type="region of interest" description="Disordered" evidence="2">
    <location>
        <begin position="204"/>
        <end position="233"/>
    </location>
</feature>
<gene>
    <name evidence="4" type="ORF">GCM10009030_21270</name>
</gene>
<dbReference type="GO" id="GO:0016887">
    <property type="term" value="F:ATP hydrolysis activity"/>
    <property type="evidence" value="ECO:0007669"/>
    <property type="project" value="InterPro"/>
</dbReference>
<feature type="domain" description="Rad50/SbcC-type AAA" evidence="3">
    <location>
        <begin position="20"/>
        <end position="244"/>
    </location>
</feature>
<dbReference type="InterPro" id="IPR027417">
    <property type="entry name" value="P-loop_NTPase"/>
</dbReference>
<feature type="compositionally biased region" description="Acidic residues" evidence="2">
    <location>
        <begin position="204"/>
        <end position="216"/>
    </location>
</feature>
<evidence type="ECO:0000256" key="2">
    <source>
        <dbReference type="SAM" id="MobiDB-lite"/>
    </source>
</evidence>
<evidence type="ECO:0000259" key="3">
    <source>
        <dbReference type="Pfam" id="PF13476"/>
    </source>
</evidence>
<evidence type="ECO:0000256" key="1">
    <source>
        <dbReference type="SAM" id="Coils"/>
    </source>
</evidence>
<organism evidence="4 5">
    <name type="scientific">Haloarcula pellucida</name>
    <dbReference type="NCBI Taxonomy" id="1427151"/>
    <lineage>
        <taxon>Archaea</taxon>
        <taxon>Methanobacteriati</taxon>
        <taxon>Methanobacteriota</taxon>
        <taxon>Stenosarchaea group</taxon>
        <taxon>Halobacteria</taxon>
        <taxon>Halobacteriales</taxon>
        <taxon>Haloarculaceae</taxon>
        <taxon>Haloarcula</taxon>
    </lineage>
</organism>
<sequence>MDMKNDDALEARETDSQLTLTVENIGGIAAADVALTDGVTLLSGRNASNKSSLLRSLAGVLGGPLPPLKSDADEGRVSMTRDGATYHVELGRDGTDAVVRSADRYTTADDLCELFVALTETNPIRRAVLADDDLYEYLMRPVDTDEIEAEIRRLSDEKQSLDDRLAELDSMANRLPGLRTRQNTLREQLDDVEAELREKRDAIETLEAEADDDSETEALREKRSERNELRQRLSSQEAAIEELQSELASVTDRLDDTDGDEPEADLADIEAELEDLHQQKQRLTSTINALSPIVEMNSQILDESADIPSAMTSDDIVAELDPASQSITCWTCGSTVERAEIAEQVEAVSGIVREKRTEREAITDRIQTLSERKRDLEQRQESREELRARREDLADEIERREEMLETLDADRRTLETEIEDLQRAIDDTSEDDDRLATYYDAVSDLEYERGQLANDLESVESEIADVEAALAERDDIEAKREAVASELRTQRDRIDELEQDLVGTFNETMQQVLETLGYDSIERIWLERRSSGDRVTAETAFEIHVVRATEDGTAYDDTVDSLSKSEREVIGLIVALAGYLVHDVAEEVPFIVVDAVEMFDAERIHGLMQYFGESADYVVTSVLPEERAQLDGRYDTISTQSFVADS</sequence>
<feature type="compositionally biased region" description="Basic and acidic residues" evidence="2">
    <location>
        <begin position="217"/>
        <end position="231"/>
    </location>
</feature>
<dbReference type="GO" id="GO:0006302">
    <property type="term" value="P:double-strand break repair"/>
    <property type="evidence" value="ECO:0007669"/>
    <property type="project" value="InterPro"/>
</dbReference>
<dbReference type="PANTHER" id="PTHR45615:SF53">
    <property type="entry name" value="MYOSIN HEAVY CHAIN"/>
    <property type="match status" value="1"/>
</dbReference>
<name>A0A830GKC9_9EURY</name>
<reference evidence="4" key="2">
    <citation type="submission" date="2020-09" db="EMBL/GenBank/DDBJ databases">
        <authorList>
            <person name="Sun Q."/>
            <person name="Ohkuma M."/>
        </authorList>
    </citation>
    <scope>NUCLEOTIDE SEQUENCE</scope>
    <source>
        <strain evidence="4">JCM 17820</strain>
    </source>
</reference>
<proteinExistence type="predicted"/>
<dbReference type="EMBL" id="BMOU01000003">
    <property type="protein sequence ID" value="GGN94683.1"/>
    <property type="molecule type" value="Genomic_DNA"/>
</dbReference>
<keyword evidence="5" id="KW-1185">Reference proteome</keyword>
<dbReference type="Proteomes" id="UP000605784">
    <property type="component" value="Unassembled WGS sequence"/>
</dbReference>
<protein>
    <submittedName>
        <fullName evidence="4">Chromosome segregation protein SMC</fullName>
    </submittedName>
</protein>